<feature type="signal peptide" evidence="1">
    <location>
        <begin position="1"/>
        <end position="19"/>
    </location>
</feature>
<dbReference type="EMBL" id="CP029480">
    <property type="protein sequence ID" value="AWV97693.1"/>
    <property type="molecule type" value="Genomic_DNA"/>
</dbReference>
<evidence type="ECO:0000313" key="3">
    <source>
        <dbReference type="Proteomes" id="UP000249873"/>
    </source>
</evidence>
<feature type="chain" id="PRO_5016335911" description="DUF4831 domain-containing protein" evidence="1">
    <location>
        <begin position="20"/>
        <end position="308"/>
    </location>
</feature>
<dbReference type="Proteomes" id="UP000249873">
    <property type="component" value="Chromosome"/>
</dbReference>
<gene>
    <name evidence="2" type="ORF">DJ013_05740</name>
</gene>
<dbReference type="AlphaFoldDB" id="A0A2Z4G9U8"/>
<dbReference type="Pfam" id="PF19672">
    <property type="entry name" value="DUF6175"/>
    <property type="match status" value="1"/>
</dbReference>
<keyword evidence="1" id="KW-0732">Signal</keyword>
<dbReference type="KEGG" id="als:DJ013_05740"/>
<dbReference type="InterPro" id="IPR046173">
    <property type="entry name" value="DUF6175"/>
</dbReference>
<dbReference type="OrthoDB" id="1320573at2"/>
<name>A0A2Z4G9U8_9BACT</name>
<sequence>MKSKIALLLILLSAVLANAQTGVKNPSIMIVPADNLLYQLGCLDVIENQGIEEIIPLYSKSLRENNELLLAIQAINNKFLSVEYPTKNLEQVIKTVDAERARNLVNGVRSDPRQLLLMNAKPDIKCDLSYEFKKGGLGSQLSFVLSATDAYSGDNIASIGSPGIPTTNNNIAQMIADQVERNMEGFLNDIQNHFRRVNENGRKMRLTIQVSEESAVDLENDECNGEFLSDLINDEIKKNSFKHQFSLLSVTDSEIRYQDIAIPLYGDDDIGIDARDWLKPLVGVLRRTCKYKVSDRTFGIADGLLIIN</sequence>
<proteinExistence type="predicted"/>
<evidence type="ECO:0000313" key="2">
    <source>
        <dbReference type="EMBL" id="AWV97693.1"/>
    </source>
</evidence>
<reference evidence="2 3" key="1">
    <citation type="submission" date="2018-05" db="EMBL/GenBank/DDBJ databases">
        <title>Complete genome sequence of Arcticibacterium luteifluviistationis SM1504T, a cytophagaceae bacterium isolated from Arctic surface seawater.</title>
        <authorList>
            <person name="Li Y."/>
            <person name="Qin Q.-L."/>
        </authorList>
    </citation>
    <scope>NUCLEOTIDE SEQUENCE [LARGE SCALE GENOMIC DNA]</scope>
    <source>
        <strain evidence="2 3">SM1504</strain>
    </source>
</reference>
<dbReference type="RefSeq" id="WP_111370795.1">
    <property type="nucleotide sequence ID" value="NZ_CP029480.1"/>
</dbReference>
<protein>
    <recommendedName>
        <fullName evidence="4">DUF4831 domain-containing protein</fullName>
    </recommendedName>
</protein>
<evidence type="ECO:0000256" key="1">
    <source>
        <dbReference type="SAM" id="SignalP"/>
    </source>
</evidence>
<accession>A0A2Z4G9U8</accession>
<organism evidence="2 3">
    <name type="scientific">Arcticibacterium luteifluviistationis</name>
    <dbReference type="NCBI Taxonomy" id="1784714"/>
    <lineage>
        <taxon>Bacteria</taxon>
        <taxon>Pseudomonadati</taxon>
        <taxon>Bacteroidota</taxon>
        <taxon>Cytophagia</taxon>
        <taxon>Cytophagales</taxon>
        <taxon>Leadbetterellaceae</taxon>
        <taxon>Arcticibacterium</taxon>
    </lineage>
</organism>
<keyword evidence="3" id="KW-1185">Reference proteome</keyword>
<evidence type="ECO:0008006" key="4">
    <source>
        <dbReference type="Google" id="ProtNLM"/>
    </source>
</evidence>